<dbReference type="OrthoDB" id="9187at2157"/>
<protein>
    <submittedName>
        <fullName evidence="2">Uncharacterized protein</fullName>
    </submittedName>
</protein>
<dbReference type="AlphaFoldDB" id="A0A7D5P2F3"/>
<dbReference type="GeneID" id="56079759"/>
<name>A0A7D5P2F3_9EURY</name>
<reference evidence="2 3" key="1">
    <citation type="submission" date="2020-07" db="EMBL/GenBank/DDBJ databases">
        <title>Halosimplex pelagicum sp. nov. and Halosimplex rubrum sp. nov., isolated from salted brown alga Laminaria, and emended description of the genus Halosimplex.</title>
        <authorList>
            <person name="Cui H."/>
        </authorList>
    </citation>
    <scope>NUCLEOTIDE SEQUENCE [LARGE SCALE GENOMIC DNA]</scope>
    <source>
        <strain evidence="2 3">R27</strain>
    </source>
</reference>
<keyword evidence="3" id="KW-1185">Reference proteome</keyword>
<evidence type="ECO:0000256" key="1">
    <source>
        <dbReference type="SAM" id="MobiDB-lite"/>
    </source>
</evidence>
<dbReference type="EMBL" id="CP058910">
    <property type="protein sequence ID" value="QLH79037.1"/>
    <property type="molecule type" value="Genomic_DNA"/>
</dbReference>
<dbReference type="InterPro" id="IPR055979">
    <property type="entry name" value="DUF7557"/>
</dbReference>
<dbReference type="KEGG" id="hrr:HZS55_17810"/>
<feature type="compositionally biased region" description="Basic and acidic residues" evidence="1">
    <location>
        <begin position="10"/>
        <end position="21"/>
    </location>
</feature>
<proteinExistence type="predicted"/>
<accession>A0A7D5P2F3</accession>
<organism evidence="2 3">
    <name type="scientific">Halosimplex rubrum</name>
    <dbReference type="NCBI Taxonomy" id="869889"/>
    <lineage>
        <taxon>Archaea</taxon>
        <taxon>Methanobacteriati</taxon>
        <taxon>Methanobacteriota</taxon>
        <taxon>Stenosarchaea group</taxon>
        <taxon>Halobacteria</taxon>
        <taxon>Halobacteriales</taxon>
        <taxon>Haloarculaceae</taxon>
        <taxon>Halosimplex</taxon>
    </lineage>
</organism>
<evidence type="ECO:0000313" key="2">
    <source>
        <dbReference type="EMBL" id="QLH79037.1"/>
    </source>
</evidence>
<feature type="region of interest" description="Disordered" evidence="1">
    <location>
        <begin position="1"/>
        <end position="21"/>
    </location>
</feature>
<feature type="region of interest" description="Disordered" evidence="1">
    <location>
        <begin position="35"/>
        <end position="66"/>
    </location>
</feature>
<dbReference type="Proteomes" id="UP000509667">
    <property type="component" value="Chromosome"/>
</dbReference>
<gene>
    <name evidence="2" type="ORF">HZS55_17810</name>
</gene>
<evidence type="ECO:0000313" key="3">
    <source>
        <dbReference type="Proteomes" id="UP000509667"/>
    </source>
</evidence>
<dbReference type="Pfam" id="PF24434">
    <property type="entry name" value="DUF7557"/>
    <property type="match status" value="1"/>
</dbReference>
<dbReference type="RefSeq" id="WP_179908912.1">
    <property type="nucleotide sequence ID" value="NZ_CP058910.1"/>
</dbReference>
<sequence>MSRTSIPVDSETKERLDGLKRDDETWDEFLTRVTSDEEPMTPGVWTDEQADEAMERLRDGRDRTAE</sequence>
<feature type="compositionally biased region" description="Basic and acidic residues" evidence="1">
    <location>
        <begin position="53"/>
        <end position="66"/>
    </location>
</feature>